<evidence type="ECO:0000256" key="2">
    <source>
        <dbReference type="ARBA" id="ARBA00005452"/>
    </source>
</evidence>
<evidence type="ECO:0000313" key="12">
    <source>
        <dbReference type="Proteomes" id="UP000541136"/>
    </source>
</evidence>
<reference evidence="11 12" key="1">
    <citation type="submission" date="2020-08" db="EMBL/GenBank/DDBJ databases">
        <title>Genomic Encyclopedia of Type Strains, Phase IV (KMG-IV): sequencing the most valuable type-strain genomes for metagenomic binning, comparative biology and taxonomic classification.</title>
        <authorList>
            <person name="Goeker M."/>
        </authorList>
    </citation>
    <scope>NUCLEOTIDE SEQUENCE [LARGE SCALE GENOMIC DNA]</scope>
    <source>
        <strain evidence="11 12">DSM 12141</strain>
    </source>
</reference>
<feature type="transmembrane region" description="Helical" evidence="10">
    <location>
        <begin position="403"/>
        <end position="421"/>
    </location>
</feature>
<feature type="transmembrane region" description="Helical" evidence="10">
    <location>
        <begin position="89"/>
        <end position="111"/>
    </location>
</feature>
<evidence type="ECO:0000256" key="4">
    <source>
        <dbReference type="ARBA" id="ARBA00022475"/>
    </source>
</evidence>
<comment type="similarity">
    <text evidence="2 10">Belongs to the amino acid/polyamine transporter 2 family. Mtr/TnaB/TyrP permease subfamily.</text>
</comment>
<dbReference type="Gene3D" id="1.20.1740.10">
    <property type="entry name" value="Amino acid/polyamine transporter I"/>
    <property type="match status" value="1"/>
</dbReference>
<dbReference type="GO" id="GO:0003333">
    <property type="term" value="P:amino acid transmembrane transport"/>
    <property type="evidence" value="ECO:0007669"/>
    <property type="project" value="InterPro"/>
</dbReference>
<dbReference type="RefSeq" id="WP_151024371.1">
    <property type="nucleotide sequence ID" value="NZ_JACHIB010000004.1"/>
</dbReference>
<evidence type="ECO:0000256" key="7">
    <source>
        <dbReference type="ARBA" id="ARBA00022970"/>
    </source>
</evidence>
<comment type="caution">
    <text evidence="11">The sequence shown here is derived from an EMBL/GenBank/DDBJ whole genome shotgun (WGS) entry which is preliminary data.</text>
</comment>
<organism evidence="11 12">
    <name type="scientific">Castellaniella defragrans</name>
    <name type="common">Alcaligenes defragrans</name>
    <dbReference type="NCBI Taxonomy" id="75697"/>
    <lineage>
        <taxon>Bacteria</taxon>
        <taxon>Pseudomonadati</taxon>
        <taxon>Pseudomonadota</taxon>
        <taxon>Betaproteobacteria</taxon>
        <taxon>Burkholderiales</taxon>
        <taxon>Alcaligenaceae</taxon>
        <taxon>Castellaniella</taxon>
    </lineage>
</organism>
<feature type="transmembrane region" description="Helical" evidence="10">
    <location>
        <begin position="45"/>
        <end position="68"/>
    </location>
</feature>
<evidence type="ECO:0000256" key="6">
    <source>
        <dbReference type="ARBA" id="ARBA00022692"/>
    </source>
</evidence>
<comment type="subcellular location">
    <subcellularLocation>
        <location evidence="1 10">Cell inner membrane</location>
        <topology evidence="1 10">Multi-pass membrane protein</topology>
    </subcellularLocation>
</comment>
<dbReference type="Pfam" id="PF03222">
    <property type="entry name" value="Trp_Tyr_perm"/>
    <property type="match status" value="1"/>
</dbReference>
<dbReference type="PANTHER" id="PTHR46997:SF1">
    <property type="entry name" value="LOW AFFINITY TRYPTOPHAN PERMEASE-RELATED"/>
    <property type="match status" value="1"/>
</dbReference>
<keyword evidence="8 10" id="KW-1133">Transmembrane helix</keyword>
<sequence>MVEKKNASPASGGAAPSVVGGVMIVAGTVIGAGMLALPIISAGMWTGWALLVLAASFFLMLSSAHMILRANVRFGPGASFDTLVRGTLGPVWNVVNGVSVGFVLYMLMYAYTSGGGATLKHSLGLSLPQGIVSLCFALALAFCIFWSTRVVDRLSVVLVVGMVVTFAVAVSGMLPAFRFENLWLSAPASPAAPGGPGASASAWFVLAALPYFLTSFCFHASVPSLVKYYGTDVRRIKACILYGLLIAAAFYALWILVGFGVLGREPLREVYAQGGNISHFLAAVDTIIPGAWVGHFVSVFAFLAVVTSFLGAGLGLFDYIADACGFDDTQQGRLKTSIVTFAPPVLAGVMFPDGFIIAIGFAGFAAAIWSVIIPAAMEWKFLRGGAGRPVPPRGERAGPGLRLVRVVWLYGVVTAAFHLLSPDVLDVLPVYR</sequence>
<evidence type="ECO:0000256" key="8">
    <source>
        <dbReference type="ARBA" id="ARBA00022989"/>
    </source>
</evidence>
<evidence type="ECO:0000313" key="11">
    <source>
        <dbReference type="EMBL" id="MBB6082874.1"/>
    </source>
</evidence>
<dbReference type="InterPro" id="IPR018227">
    <property type="entry name" value="Amino_acid_transport_2"/>
</dbReference>
<evidence type="ECO:0000256" key="3">
    <source>
        <dbReference type="ARBA" id="ARBA00022448"/>
    </source>
</evidence>
<keyword evidence="6 10" id="KW-0812">Transmembrane</keyword>
<dbReference type="PRINTS" id="PR00166">
    <property type="entry name" value="AROAAPRMEASE"/>
</dbReference>
<dbReference type="PANTHER" id="PTHR46997">
    <property type="entry name" value="LOW AFFINITY TRYPTOPHAN PERMEASE-RELATED"/>
    <property type="match status" value="1"/>
</dbReference>
<feature type="transmembrane region" description="Helical" evidence="10">
    <location>
        <begin position="154"/>
        <end position="177"/>
    </location>
</feature>
<dbReference type="NCBIfam" id="TIGR00837">
    <property type="entry name" value="araaP"/>
    <property type="match status" value="1"/>
</dbReference>
<proteinExistence type="inferred from homology"/>
<keyword evidence="3 10" id="KW-0813">Transport</keyword>
<feature type="transmembrane region" description="Helical" evidence="10">
    <location>
        <begin position="239"/>
        <end position="262"/>
    </location>
</feature>
<comment type="caution">
    <text evidence="10">Lacks conserved residue(s) required for the propagation of feature annotation.</text>
</comment>
<evidence type="ECO:0000256" key="9">
    <source>
        <dbReference type="ARBA" id="ARBA00023136"/>
    </source>
</evidence>
<keyword evidence="9 10" id="KW-0472">Membrane</keyword>
<evidence type="ECO:0000256" key="10">
    <source>
        <dbReference type="RuleBase" id="RU367149"/>
    </source>
</evidence>
<keyword evidence="5 10" id="KW-0997">Cell inner membrane</keyword>
<feature type="transmembrane region" description="Helical" evidence="10">
    <location>
        <begin position="131"/>
        <end position="147"/>
    </location>
</feature>
<keyword evidence="7 10" id="KW-0029">Amino-acid transport</keyword>
<feature type="transmembrane region" description="Helical" evidence="10">
    <location>
        <begin position="197"/>
        <end position="218"/>
    </location>
</feature>
<dbReference type="InterPro" id="IPR013059">
    <property type="entry name" value="Trp_tyr_transpt"/>
</dbReference>
<accession>A0A7W9TLL1</accession>
<comment type="function">
    <text evidence="10">Involved in transporting aromatic amino acids across the cytoplasmic membrane.</text>
</comment>
<feature type="transmembrane region" description="Helical" evidence="10">
    <location>
        <begin position="299"/>
        <end position="320"/>
    </location>
</feature>
<dbReference type="EMBL" id="JACHIB010000004">
    <property type="protein sequence ID" value="MBB6082874.1"/>
    <property type="molecule type" value="Genomic_DNA"/>
</dbReference>
<dbReference type="GO" id="GO:0015173">
    <property type="term" value="F:aromatic amino acid transmembrane transporter activity"/>
    <property type="evidence" value="ECO:0007669"/>
    <property type="project" value="UniProtKB-UniRule"/>
</dbReference>
<keyword evidence="4 10" id="KW-1003">Cell membrane</keyword>
<dbReference type="GO" id="GO:0005886">
    <property type="term" value="C:plasma membrane"/>
    <property type="evidence" value="ECO:0007669"/>
    <property type="project" value="UniProtKB-SubCell"/>
</dbReference>
<gene>
    <name evidence="11" type="ORF">HNR28_000903</name>
</gene>
<evidence type="ECO:0000256" key="1">
    <source>
        <dbReference type="ARBA" id="ARBA00004429"/>
    </source>
</evidence>
<feature type="transmembrane region" description="Helical" evidence="10">
    <location>
        <begin position="357"/>
        <end position="382"/>
    </location>
</feature>
<protein>
    <recommendedName>
        <fullName evidence="10">Aromatic amino acid permease</fullName>
    </recommendedName>
</protein>
<feature type="transmembrane region" description="Helical" evidence="10">
    <location>
        <begin position="12"/>
        <end position="39"/>
    </location>
</feature>
<dbReference type="AlphaFoldDB" id="A0A7W9TLL1"/>
<name>A0A7W9TLL1_CASDE</name>
<evidence type="ECO:0000256" key="5">
    <source>
        <dbReference type="ARBA" id="ARBA00022519"/>
    </source>
</evidence>
<dbReference type="Proteomes" id="UP000541136">
    <property type="component" value="Unassembled WGS sequence"/>
</dbReference>